<reference evidence="8 9" key="1">
    <citation type="submission" date="2020-08" db="EMBL/GenBank/DDBJ databases">
        <title>Genome public.</title>
        <authorList>
            <person name="Liu C."/>
            <person name="Sun Q."/>
        </authorList>
    </citation>
    <scope>NUCLEOTIDE SEQUENCE [LARGE SCALE GENOMIC DNA]</scope>
    <source>
        <strain evidence="8 9">NSJ-13</strain>
    </source>
</reference>
<comment type="similarity">
    <text evidence="1">Belongs to the glycosyl hydrolase 39 family.</text>
</comment>
<proteinExistence type="inferred from homology"/>
<keyword evidence="5" id="KW-0804">Transcription</keyword>
<dbReference type="PANTHER" id="PTHR43280:SF2">
    <property type="entry name" value="HTH-TYPE TRANSCRIPTIONAL REGULATOR EXSA"/>
    <property type="match status" value="1"/>
</dbReference>
<dbReference type="SUPFAM" id="SSF51011">
    <property type="entry name" value="Glycosyl hydrolase domain"/>
    <property type="match status" value="1"/>
</dbReference>
<dbReference type="SUPFAM" id="SSF46689">
    <property type="entry name" value="Homeodomain-like"/>
    <property type="match status" value="2"/>
</dbReference>
<keyword evidence="9" id="KW-1185">Reference proteome</keyword>
<evidence type="ECO:0000256" key="5">
    <source>
        <dbReference type="ARBA" id="ARBA00023163"/>
    </source>
</evidence>
<dbReference type="Pfam" id="PF01229">
    <property type="entry name" value="Glyco_hydro_39"/>
    <property type="match status" value="1"/>
</dbReference>
<keyword evidence="2" id="KW-0378">Hydrolase</keyword>
<sequence length="761" mass="90326">MGSLITTAVKYCTGSETIYTGDIVILMGIENQLNISMETFGDETILSEEDILVINSKSKVLMKASKALYAEFTISLRKFKELFPNKKYRFLCDSTKVKNDNFAILRRYLTELLMLQYERTEYQRAEWNKVSCEMLIFLVSNFATNIFMSENNNSLENVTDYIGEHFQEDLSLKQISSQFHMTPTYFSRYFKKNFGVNYYQYLCKVRLESAMEDLLYSDKNLLCVAMDNGFPNEDSFRKYFTENYDMSPYEYRVAQKEKEEIKKKEQTENLQAAVKKLVGVRETEQIKEVVTIDVNNKQTYRPYWREIINLSDCKLLLNYEAREQFEELQKELNFQYVRIHLDWSKFSEEEIYNFYQEEQVFDFLLKNKLKLWFTISVRELQESDLLFAYLKKMLSHFTPHYGSNEIRNWRFELEYNTLFDEEKIEVYWKLYERIKEILTIYQMQELLGAGLELGDWEGIRKFEQFTKKNHRKLTALTMQAKPYTCMETAEGMSVNRVTDSGYVKNQLQTFRENFPEFTSEISDIYITDYYDSIQRMNILNDSCYRGALIIKNVIECFGNTSSLPHSVPLDLSYVNGIREKVLFGGDGLITKQGIRKPSYYAYSFLQKAGPYYLGKKENAIIFGNEFLEYQIICHNCKRLSYHYYLDEMEQHLEKIGQYFDDQDEKELKFRLENVKNGRYIVKKHSVNMQHGSVQDELRRIAPFESLLMPAFLHNDDVDYLKQILVPQQTLRTYEVDNGVLELQITLSANEIAYLNIQYAYY</sequence>
<dbReference type="Gene3D" id="3.20.20.80">
    <property type="entry name" value="Glycosidases"/>
    <property type="match status" value="1"/>
</dbReference>
<evidence type="ECO:0000256" key="4">
    <source>
        <dbReference type="ARBA" id="ARBA00023125"/>
    </source>
</evidence>
<protein>
    <submittedName>
        <fullName evidence="8">Helix-turn-helix domain-containing protein</fullName>
    </submittedName>
</protein>
<dbReference type="PROSITE" id="PS00041">
    <property type="entry name" value="HTH_ARAC_FAMILY_1"/>
    <property type="match status" value="1"/>
</dbReference>
<evidence type="ECO:0000256" key="3">
    <source>
        <dbReference type="ARBA" id="ARBA00023015"/>
    </source>
</evidence>
<evidence type="ECO:0000313" key="8">
    <source>
        <dbReference type="EMBL" id="MBC5682924.1"/>
    </source>
</evidence>
<dbReference type="SUPFAM" id="SSF51445">
    <property type="entry name" value="(Trans)glycosidases"/>
    <property type="match status" value="1"/>
</dbReference>
<evidence type="ECO:0000259" key="7">
    <source>
        <dbReference type="PROSITE" id="PS01124"/>
    </source>
</evidence>
<dbReference type="EMBL" id="JACOPE010000001">
    <property type="protein sequence ID" value="MBC5682924.1"/>
    <property type="molecule type" value="Genomic_DNA"/>
</dbReference>
<dbReference type="Gene3D" id="2.60.40.1500">
    <property type="entry name" value="Glycosyl hydrolase domain, family 39"/>
    <property type="match status" value="1"/>
</dbReference>
<keyword evidence="6" id="KW-0326">Glycosidase</keyword>
<dbReference type="InterPro" id="IPR017853">
    <property type="entry name" value="GH"/>
</dbReference>
<feature type="domain" description="HTH araC/xylS-type" evidence="7">
    <location>
        <begin position="156"/>
        <end position="254"/>
    </location>
</feature>
<dbReference type="PANTHER" id="PTHR43280">
    <property type="entry name" value="ARAC-FAMILY TRANSCRIPTIONAL REGULATOR"/>
    <property type="match status" value="1"/>
</dbReference>
<organism evidence="8 9">
    <name type="scientific">Ruminococcus hominis</name>
    <dbReference type="NCBI Taxonomy" id="2763065"/>
    <lineage>
        <taxon>Bacteria</taxon>
        <taxon>Bacillati</taxon>
        <taxon>Bacillota</taxon>
        <taxon>Clostridia</taxon>
        <taxon>Eubacteriales</taxon>
        <taxon>Oscillospiraceae</taxon>
        <taxon>Ruminococcus</taxon>
    </lineage>
</organism>
<comment type="caution">
    <text evidence="8">The sequence shown here is derived from an EMBL/GenBank/DDBJ whole genome shotgun (WGS) entry which is preliminary data.</text>
</comment>
<evidence type="ECO:0000256" key="2">
    <source>
        <dbReference type="ARBA" id="ARBA00022801"/>
    </source>
</evidence>
<dbReference type="PROSITE" id="PS01124">
    <property type="entry name" value="HTH_ARAC_FAMILY_2"/>
    <property type="match status" value="1"/>
</dbReference>
<dbReference type="Pfam" id="PF12833">
    <property type="entry name" value="HTH_18"/>
    <property type="match status" value="1"/>
</dbReference>
<accession>A0ABR7G666</accession>
<keyword evidence="4" id="KW-0238">DNA-binding</keyword>
<dbReference type="InterPro" id="IPR018062">
    <property type="entry name" value="HTH_AraC-typ_CS"/>
</dbReference>
<dbReference type="SMART" id="SM00342">
    <property type="entry name" value="HTH_ARAC"/>
    <property type="match status" value="1"/>
</dbReference>
<name>A0ABR7G666_9FIRM</name>
<dbReference type="Gene3D" id="1.10.10.60">
    <property type="entry name" value="Homeodomain-like"/>
    <property type="match status" value="2"/>
</dbReference>
<evidence type="ECO:0000256" key="1">
    <source>
        <dbReference type="ARBA" id="ARBA00008875"/>
    </source>
</evidence>
<dbReference type="RefSeq" id="WP_186864720.1">
    <property type="nucleotide sequence ID" value="NZ_JACOPE010000001.1"/>
</dbReference>
<evidence type="ECO:0000256" key="6">
    <source>
        <dbReference type="ARBA" id="ARBA00023295"/>
    </source>
</evidence>
<gene>
    <name evidence="8" type="ORF">H8S40_04970</name>
</gene>
<dbReference type="InterPro" id="IPR018060">
    <property type="entry name" value="HTH_AraC"/>
</dbReference>
<keyword evidence="3" id="KW-0805">Transcription regulation</keyword>
<dbReference type="Proteomes" id="UP000631576">
    <property type="component" value="Unassembled WGS sequence"/>
</dbReference>
<dbReference type="InterPro" id="IPR009057">
    <property type="entry name" value="Homeodomain-like_sf"/>
</dbReference>
<dbReference type="InterPro" id="IPR049166">
    <property type="entry name" value="GH39_cat"/>
</dbReference>
<evidence type="ECO:0000313" key="9">
    <source>
        <dbReference type="Proteomes" id="UP000631576"/>
    </source>
</evidence>